<protein>
    <submittedName>
        <fullName evidence="2">Uncharacterized protein</fullName>
    </submittedName>
</protein>
<reference evidence="2" key="1">
    <citation type="submission" date="2017-07" db="EMBL/GenBank/DDBJ databases">
        <title>Taro Niue Genome Assembly and Annotation.</title>
        <authorList>
            <person name="Atibalentja N."/>
            <person name="Keating K."/>
            <person name="Fields C.J."/>
        </authorList>
    </citation>
    <scope>NUCLEOTIDE SEQUENCE</scope>
    <source>
        <strain evidence="2">Niue_2</strain>
        <tissue evidence="2">Leaf</tissue>
    </source>
</reference>
<dbReference type="Proteomes" id="UP000652761">
    <property type="component" value="Unassembled WGS sequence"/>
</dbReference>
<accession>A0A843WKN8</accession>
<name>A0A843WKN8_COLES</name>
<evidence type="ECO:0000313" key="3">
    <source>
        <dbReference type="Proteomes" id="UP000652761"/>
    </source>
</evidence>
<evidence type="ECO:0000256" key="1">
    <source>
        <dbReference type="SAM" id="Phobius"/>
    </source>
</evidence>
<comment type="caution">
    <text evidence="2">The sequence shown here is derived from an EMBL/GenBank/DDBJ whole genome shotgun (WGS) entry which is preliminary data.</text>
</comment>
<sequence>MFLTPTSPASPGLLPALVRLVPRLVAKFTLFHCRCFFYFDPLLHAIVLPSGWPFVVVVVVVVIVVVGESSSYIDCSPFYKGWLRDVLPPHAFHLSHSVFYQLRSLDHLSVVLCLVWVRGSRETRRVQTPNAV</sequence>
<feature type="transmembrane region" description="Helical" evidence="1">
    <location>
        <begin position="51"/>
        <end position="73"/>
    </location>
</feature>
<dbReference type="AlphaFoldDB" id="A0A843WKN8"/>
<keyword evidence="3" id="KW-1185">Reference proteome</keyword>
<organism evidence="2 3">
    <name type="scientific">Colocasia esculenta</name>
    <name type="common">Wild taro</name>
    <name type="synonym">Arum esculentum</name>
    <dbReference type="NCBI Taxonomy" id="4460"/>
    <lineage>
        <taxon>Eukaryota</taxon>
        <taxon>Viridiplantae</taxon>
        <taxon>Streptophyta</taxon>
        <taxon>Embryophyta</taxon>
        <taxon>Tracheophyta</taxon>
        <taxon>Spermatophyta</taxon>
        <taxon>Magnoliopsida</taxon>
        <taxon>Liliopsida</taxon>
        <taxon>Araceae</taxon>
        <taxon>Aroideae</taxon>
        <taxon>Colocasieae</taxon>
        <taxon>Colocasia</taxon>
    </lineage>
</organism>
<proteinExistence type="predicted"/>
<keyword evidence="1" id="KW-0472">Membrane</keyword>
<keyword evidence="1" id="KW-1133">Transmembrane helix</keyword>
<keyword evidence="1" id="KW-0812">Transmembrane</keyword>
<dbReference type="EMBL" id="NMUH01004075">
    <property type="protein sequence ID" value="MQM08257.1"/>
    <property type="molecule type" value="Genomic_DNA"/>
</dbReference>
<evidence type="ECO:0000313" key="2">
    <source>
        <dbReference type="EMBL" id="MQM08257.1"/>
    </source>
</evidence>
<gene>
    <name evidence="2" type="ORF">Taro_041111</name>
</gene>